<protein>
    <submittedName>
        <fullName evidence="1">Saccharopine dehydrogenase-domain-containing protein</fullName>
    </submittedName>
</protein>
<sequence>MIKKYESKAKETGAILIPPSGLESAPADIRTWALCQLIQSKLSAQTTDVVIDILKMVPNLGLLQTSYTAVANATVVQRTWGIFKQSPARHKEF</sequence>
<dbReference type="EMBL" id="JARVKM010000059">
    <property type="protein sequence ID" value="KAK9772604.1"/>
    <property type="molecule type" value="Genomic_DNA"/>
</dbReference>
<name>A0ABR2XFP1_9PEZI</name>
<evidence type="ECO:0000313" key="1">
    <source>
        <dbReference type="EMBL" id="KAK9772604.1"/>
    </source>
</evidence>
<dbReference type="Proteomes" id="UP001465668">
    <property type="component" value="Unassembled WGS sequence"/>
</dbReference>
<keyword evidence="2" id="KW-1185">Reference proteome</keyword>
<reference evidence="1 2" key="1">
    <citation type="submission" date="2024-02" db="EMBL/GenBank/DDBJ databases">
        <title>First draft genome assembly of two strains of Seiridium cardinale.</title>
        <authorList>
            <person name="Emiliani G."/>
            <person name="Scali E."/>
        </authorList>
    </citation>
    <scope>NUCLEOTIDE SEQUENCE [LARGE SCALE GENOMIC DNA]</scope>
    <source>
        <strain evidence="1 2">BM-138-000479</strain>
    </source>
</reference>
<gene>
    <name evidence="1" type="ORF">SCAR479_10655</name>
</gene>
<comment type="caution">
    <text evidence="1">The sequence shown here is derived from an EMBL/GenBank/DDBJ whole genome shotgun (WGS) entry which is preliminary data.</text>
</comment>
<organism evidence="1 2">
    <name type="scientific">Seiridium cardinale</name>
    <dbReference type="NCBI Taxonomy" id="138064"/>
    <lineage>
        <taxon>Eukaryota</taxon>
        <taxon>Fungi</taxon>
        <taxon>Dikarya</taxon>
        <taxon>Ascomycota</taxon>
        <taxon>Pezizomycotina</taxon>
        <taxon>Sordariomycetes</taxon>
        <taxon>Xylariomycetidae</taxon>
        <taxon>Amphisphaeriales</taxon>
        <taxon>Sporocadaceae</taxon>
        <taxon>Seiridium</taxon>
    </lineage>
</organism>
<evidence type="ECO:0000313" key="2">
    <source>
        <dbReference type="Proteomes" id="UP001465668"/>
    </source>
</evidence>
<proteinExistence type="predicted"/>
<accession>A0ABR2XFP1</accession>